<name>A0A9Q3J807_9BASI</name>
<feature type="region of interest" description="Disordered" evidence="1">
    <location>
        <begin position="270"/>
        <end position="306"/>
    </location>
</feature>
<accession>A0A9Q3J807</accession>
<protein>
    <submittedName>
        <fullName evidence="2">Uncharacterized protein</fullName>
    </submittedName>
</protein>
<feature type="region of interest" description="Disordered" evidence="1">
    <location>
        <begin position="153"/>
        <end position="235"/>
    </location>
</feature>
<dbReference type="EMBL" id="AVOT02065013">
    <property type="protein sequence ID" value="MBW0557234.1"/>
    <property type="molecule type" value="Genomic_DNA"/>
</dbReference>
<proteinExistence type="predicted"/>
<dbReference type="Proteomes" id="UP000765509">
    <property type="component" value="Unassembled WGS sequence"/>
</dbReference>
<feature type="compositionally biased region" description="Pro residues" evidence="1">
    <location>
        <begin position="296"/>
        <end position="306"/>
    </location>
</feature>
<comment type="caution">
    <text evidence="2">The sequence shown here is derived from an EMBL/GenBank/DDBJ whole genome shotgun (WGS) entry which is preliminary data.</text>
</comment>
<feature type="compositionally biased region" description="Basic and acidic residues" evidence="1">
    <location>
        <begin position="186"/>
        <end position="196"/>
    </location>
</feature>
<evidence type="ECO:0000256" key="1">
    <source>
        <dbReference type="SAM" id="MobiDB-lite"/>
    </source>
</evidence>
<organism evidence="2 3">
    <name type="scientific">Austropuccinia psidii MF-1</name>
    <dbReference type="NCBI Taxonomy" id="1389203"/>
    <lineage>
        <taxon>Eukaryota</taxon>
        <taxon>Fungi</taxon>
        <taxon>Dikarya</taxon>
        <taxon>Basidiomycota</taxon>
        <taxon>Pucciniomycotina</taxon>
        <taxon>Pucciniomycetes</taxon>
        <taxon>Pucciniales</taxon>
        <taxon>Sphaerophragmiaceae</taxon>
        <taxon>Austropuccinia</taxon>
    </lineage>
</organism>
<evidence type="ECO:0000313" key="2">
    <source>
        <dbReference type="EMBL" id="MBW0557234.1"/>
    </source>
</evidence>
<feature type="compositionally biased region" description="Pro residues" evidence="1">
    <location>
        <begin position="275"/>
        <end position="289"/>
    </location>
</feature>
<keyword evidence="3" id="KW-1185">Reference proteome</keyword>
<reference evidence="2" key="1">
    <citation type="submission" date="2021-03" db="EMBL/GenBank/DDBJ databases">
        <title>Draft genome sequence of rust myrtle Austropuccinia psidii MF-1, a brazilian biotype.</title>
        <authorList>
            <person name="Quecine M.C."/>
            <person name="Pachon D.M.R."/>
            <person name="Bonatelli M.L."/>
            <person name="Correr F.H."/>
            <person name="Franceschini L.M."/>
            <person name="Leite T.F."/>
            <person name="Margarido G.R.A."/>
            <person name="Almeida C.A."/>
            <person name="Ferrarezi J.A."/>
            <person name="Labate C.A."/>
        </authorList>
    </citation>
    <scope>NUCLEOTIDE SEQUENCE</scope>
    <source>
        <strain evidence="2">MF-1</strain>
    </source>
</reference>
<sequence length="326" mass="36203">TNLNCFVFRCRALYAPSGVSPAFVPRRQTTLVMLANKHTRNVRLLSAPSNHKARGVLAQDALARTPLWSTMMKQYPSANGHRDLKQADGNNSGQLALSPQASICPPPLLGHHPMVTSLLDLSKLIIQPMKHGNGERTFELGPIVTMSCHLWDSNSKKKTPQIPPRQDSPIPSLPREQTPRPSGTRWSEELFREPSQTKEPPIPGLSPSFQPPEDNTTCEPEPEVAPTQSTEEPFGKSPILFLRSSQISLTFSSTISSLSHHSPLHHYDQRYTHWIPPPPSPSQTRPPPQRSLTVPPRTPTPPPPWCKAPLIPTMTLARNSLTYDQL</sequence>
<gene>
    <name evidence="2" type="ORF">O181_096949</name>
</gene>
<feature type="non-terminal residue" evidence="2">
    <location>
        <position position="1"/>
    </location>
</feature>
<dbReference type="AlphaFoldDB" id="A0A9Q3J807"/>
<evidence type="ECO:0000313" key="3">
    <source>
        <dbReference type="Proteomes" id="UP000765509"/>
    </source>
</evidence>